<proteinExistence type="predicted"/>
<dbReference type="SUPFAM" id="SSF52799">
    <property type="entry name" value="(Phosphotyrosine protein) phosphatases II"/>
    <property type="match status" value="1"/>
</dbReference>
<dbReference type="InterPro" id="IPR050561">
    <property type="entry name" value="PTP"/>
</dbReference>
<evidence type="ECO:0000313" key="3">
    <source>
        <dbReference type="EMBL" id="CAB3367462.1"/>
    </source>
</evidence>
<name>A0A8S1CIP3_9INSE</name>
<evidence type="ECO:0008006" key="5">
    <source>
        <dbReference type="Google" id="ProtNLM"/>
    </source>
</evidence>
<evidence type="ECO:0000259" key="1">
    <source>
        <dbReference type="PROSITE" id="PS50054"/>
    </source>
</evidence>
<dbReference type="InterPro" id="IPR029021">
    <property type="entry name" value="Prot-tyrosine_phosphatase-like"/>
</dbReference>
<keyword evidence="4" id="KW-1185">Reference proteome</keyword>
<evidence type="ECO:0000259" key="2">
    <source>
        <dbReference type="PROSITE" id="PS50056"/>
    </source>
</evidence>
<dbReference type="Proteomes" id="UP000494165">
    <property type="component" value="Unassembled WGS sequence"/>
</dbReference>
<dbReference type="CDD" id="cd14500">
    <property type="entry name" value="PTP-IVa"/>
    <property type="match status" value="1"/>
</dbReference>
<dbReference type="AlphaFoldDB" id="A0A8S1CIP3"/>
<evidence type="ECO:0000313" key="4">
    <source>
        <dbReference type="Proteomes" id="UP000494165"/>
    </source>
</evidence>
<dbReference type="InterPro" id="IPR020422">
    <property type="entry name" value="TYR_PHOSPHATASE_DUAL_dom"/>
</dbReference>
<dbReference type="FunFam" id="3.90.190.10:FF:000081">
    <property type="entry name" value="Tyrosine phosphatase type IVA"/>
    <property type="match status" value="1"/>
</dbReference>
<feature type="domain" description="Tyrosine-protein phosphatase" evidence="1">
    <location>
        <begin position="16"/>
        <end position="167"/>
    </location>
</feature>
<accession>A0A8S1CIP3</accession>
<dbReference type="PANTHER" id="PTHR23339">
    <property type="entry name" value="TYROSINE SPECIFIC PROTEIN PHOSPHATASE AND DUAL SPECIFICITY PROTEIN PHOSPHATASE"/>
    <property type="match status" value="1"/>
</dbReference>
<dbReference type="EMBL" id="CADEPI010000030">
    <property type="protein sequence ID" value="CAB3367462.1"/>
    <property type="molecule type" value="Genomic_DNA"/>
</dbReference>
<organism evidence="3 4">
    <name type="scientific">Cloeon dipterum</name>
    <dbReference type="NCBI Taxonomy" id="197152"/>
    <lineage>
        <taxon>Eukaryota</taxon>
        <taxon>Metazoa</taxon>
        <taxon>Ecdysozoa</taxon>
        <taxon>Arthropoda</taxon>
        <taxon>Hexapoda</taxon>
        <taxon>Insecta</taxon>
        <taxon>Pterygota</taxon>
        <taxon>Palaeoptera</taxon>
        <taxon>Ephemeroptera</taxon>
        <taxon>Pisciforma</taxon>
        <taxon>Baetidae</taxon>
        <taxon>Cloeon</taxon>
    </lineage>
</organism>
<gene>
    <name evidence="3" type="ORF">CLODIP_2_CD00315</name>
</gene>
<protein>
    <recommendedName>
        <fullName evidence="5">Tyrosine specific protein phosphatases domain-containing protein</fullName>
    </recommendedName>
</protein>
<reference evidence="3 4" key="1">
    <citation type="submission" date="2020-04" db="EMBL/GenBank/DDBJ databases">
        <authorList>
            <person name="Alioto T."/>
            <person name="Alioto T."/>
            <person name="Gomez Garrido J."/>
        </authorList>
    </citation>
    <scope>NUCLEOTIDE SEQUENCE [LARGE SCALE GENOMIC DNA]</scope>
</reference>
<dbReference type="OrthoDB" id="5632at2759"/>
<dbReference type="PROSITE" id="PS50056">
    <property type="entry name" value="TYR_PHOSPHATASE_2"/>
    <property type="match status" value="1"/>
</dbReference>
<dbReference type="Gene3D" id="3.90.190.10">
    <property type="entry name" value="Protein tyrosine phosphatase superfamily"/>
    <property type="match status" value="1"/>
</dbReference>
<dbReference type="Pfam" id="PF22785">
    <property type="entry name" value="Tc-R-P"/>
    <property type="match status" value="1"/>
</dbReference>
<dbReference type="PROSITE" id="PS50054">
    <property type="entry name" value="TYR_PHOSPHATASE_DUAL"/>
    <property type="match status" value="1"/>
</dbReference>
<dbReference type="InterPro" id="IPR000387">
    <property type="entry name" value="Tyr_Pase_dom"/>
</dbReference>
<feature type="domain" description="Tyrosine specific protein phosphatases" evidence="2">
    <location>
        <begin position="88"/>
        <end position="154"/>
    </location>
</feature>
<comment type="caution">
    <text evidence="3">The sequence shown here is derived from an EMBL/GenBank/DDBJ whole genome shotgun (WGS) entry which is preliminary data.</text>
</comment>
<sequence>MQNHSNMRHSVKPTVSEIEYKNMRFLITDRPSDQNIQSYIKELKNHNVKDVVRVCEPTYKVDELKQEGINVLDLEYEDGTPPPQEVVSEWFKLLKTRFRETPGSCVAVHCVAGLGRAPVLVAVALIELGLDYEDAVELIRKKRRGAINSRQLGYLEKYRPRSRLRLKNGFMNSCCLQ</sequence>